<dbReference type="PROSITE" id="PS51724">
    <property type="entry name" value="SPOR"/>
    <property type="match status" value="1"/>
</dbReference>
<organism evidence="3 4">
    <name type="scientific">Prevotella amnii DNF00058</name>
    <dbReference type="NCBI Taxonomy" id="1401066"/>
    <lineage>
        <taxon>Bacteria</taxon>
        <taxon>Pseudomonadati</taxon>
        <taxon>Bacteroidota</taxon>
        <taxon>Bacteroidia</taxon>
        <taxon>Bacteroidales</taxon>
        <taxon>Prevotellaceae</taxon>
        <taxon>Prevotella</taxon>
    </lineage>
</organism>
<evidence type="ECO:0000313" key="3">
    <source>
        <dbReference type="EMBL" id="KGF52718.1"/>
    </source>
</evidence>
<keyword evidence="3" id="KW-0131">Cell cycle</keyword>
<sequence>MRKSMFFGSALLVAIAFTGCKSSESAYKKAYERAKAQAATVTPEENQAPSNNTVETAPVTDNREQESYDNEPVRHENVAVVSGNGLKAFSVVVGSFSIKANADGLQSRLKSAGYDAQVVYNGSNRMYRVVASSFNDKASAVQSRNQLRSSYHDAWLLAN</sequence>
<dbReference type="SUPFAM" id="SSF110997">
    <property type="entry name" value="Sporulation related repeat"/>
    <property type="match status" value="1"/>
</dbReference>
<evidence type="ECO:0000259" key="2">
    <source>
        <dbReference type="PROSITE" id="PS51724"/>
    </source>
</evidence>
<evidence type="ECO:0000313" key="4">
    <source>
        <dbReference type="Proteomes" id="UP000029614"/>
    </source>
</evidence>
<feature type="compositionally biased region" description="Basic and acidic residues" evidence="1">
    <location>
        <begin position="61"/>
        <end position="73"/>
    </location>
</feature>
<feature type="compositionally biased region" description="Polar residues" evidence="1">
    <location>
        <begin position="39"/>
        <end position="55"/>
    </location>
</feature>
<comment type="caution">
    <text evidence="3">The sequence shown here is derived from an EMBL/GenBank/DDBJ whole genome shotgun (WGS) entry which is preliminary data.</text>
</comment>
<dbReference type="EMBL" id="JRNU01000008">
    <property type="protein sequence ID" value="KGF52718.1"/>
    <property type="molecule type" value="Genomic_DNA"/>
</dbReference>
<dbReference type="AlphaFoldDB" id="A0A096B0A0"/>
<dbReference type="InterPro" id="IPR007730">
    <property type="entry name" value="SPOR-like_dom"/>
</dbReference>
<dbReference type="PROSITE" id="PS51257">
    <property type="entry name" value="PROKAR_LIPOPROTEIN"/>
    <property type="match status" value="1"/>
</dbReference>
<dbReference type="OrthoDB" id="1123218at2"/>
<dbReference type="InterPro" id="IPR036680">
    <property type="entry name" value="SPOR-like_sf"/>
</dbReference>
<dbReference type="RefSeq" id="WP_036854337.1">
    <property type="nucleotide sequence ID" value="NZ_JRNU01000008.1"/>
</dbReference>
<proteinExistence type="predicted"/>
<reference evidence="3 4" key="1">
    <citation type="submission" date="2014-07" db="EMBL/GenBank/DDBJ databases">
        <authorList>
            <person name="McCorrison J."/>
            <person name="Sanka R."/>
            <person name="Torralba M."/>
            <person name="Gillis M."/>
            <person name="Haft D.H."/>
            <person name="Methe B."/>
            <person name="Sutton G."/>
            <person name="Nelson K.E."/>
        </authorList>
    </citation>
    <scope>NUCLEOTIDE SEQUENCE [LARGE SCALE GENOMIC DNA]</scope>
    <source>
        <strain evidence="3 4">DNF00058</strain>
    </source>
</reference>
<feature type="region of interest" description="Disordered" evidence="1">
    <location>
        <begin position="38"/>
        <end position="73"/>
    </location>
</feature>
<keyword evidence="4" id="KW-1185">Reference proteome</keyword>
<feature type="domain" description="SPOR" evidence="2">
    <location>
        <begin position="83"/>
        <end position="159"/>
    </location>
</feature>
<name>A0A096B0A0_9BACT</name>
<accession>A0A096B0A0</accession>
<dbReference type="Proteomes" id="UP000029614">
    <property type="component" value="Unassembled WGS sequence"/>
</dbReference>
<gene>
    <name evidence="3" type="ORF">HMPREF9302_02370</name>
</gene>
<dbReference type="Gene3D" id="3.30.70.1070">
    <property type="entry name" value="Sporulation related repeat"/>
    <property type="match status" value="1"/>
</dbReference>
<dbReference type="GO" id="GO:0042834">
    <property type="term" value="F:peptidoglycan binding"/>
    <property type="evidence" value="ECO:0007669"/>
    <property type="project" value="InterPro"/>
</dbReference>
<protein>
    <submittedName>
        <fullName evidence="3">Cell division protein</fullName>
    </submittedName>
</protein>
<evidence type="ECO:0000256" key="1">
    <source>
        <dbReference type="SAM" id="MobiDB-lite"/>
    </source>
</evidence>
<dbReference type="Pfam" id="PF05036">
    <property type="entry name" value="SPOR"/>
    <property type="match status" value="1"/>
</dbReference>
<dbReference type="GO" id="GO:0051301">
    <property type="term" value="P:cell division"/>
    <property type="evidence" value="ECO:0007669"/>
    <property type="project" value="UniProtKB-KW"/>
</dbReference>
<keyword evidence="3" id="KW-0132">Cell division</keyword>